<feature type="domain" description="Cation-transporting P-type ATPase C-terminal" evidence="1">
    <location>
        <begin position="63"/>
        <end position="128"/>
    </location>
</feature>
<name>A0ABQ4SMA3_9HYPH</name>
<gene>
    <name evidence="2" type="ORF">GMJLKIPL_6173</name>
</gene>
<dbReference type="Gene3D" id="1.20.1110.10">
    <property type="entry name" value="Calcium-transporting ATPase, transmembrane domain"/>
    <property type="match status" value="1"/>
</dbReference>
<protein>
    <recommendedName>
        <fullName evidence="1">Cation-transporting P-type ATPase C-terminal domain-containing protein</fullName>
    </recommendedName>
</protein>
<evidence type="ECO:0000259" key="1">
    <source>
        <dbReference type="Pfam" id="PF00689"/>
    </source>
</evidence>
<dbReference type="InterPro" id="IPR006068">
    <property type="entry name" value="ATPase_P-typ_cation-transptr_C"/>
</dbReference>
<reference evidence="2" key="2">
    <citation type="submission" date="2021-08" db="EMBL/GenBank/DDBJ databases">
        <authorList>
            <person name="Tani A."/>
            <person name="Ola A."/>
            <person name="Ogura Y."/>
            <person name="Katsura K."/>
            <person name="Hayashi T."/>
        </authorList>
    </citation>
    <scope>NUCLEOTIDE SEQUENCE</scope>
    <source>
        <strain evidence="2">DSM 17168</strain>
    </source>
</reference>
<accession>A0ABQ4SMA3</accession>
<dbReference type="SUPFAM" id="SSF81665">
    <property type="entry name" value="Calcium ATPase, transmembrane domain M"/>
    <property type="match status" value="1"/>
</dbReference>
<evidence type="ECO:0000313" key="2">
    <source>
        <dbReference type="EMBL" id="GJE04212.1"/>
    </source>
</evidence>
<organism evidence="2 3">
    <name type="scientific">Methylobacterium isbiliense</name>
    <dbReference type="NCBI Taxonomy" id="315478"/>
    <lineage>
        <taxon>Bacteria</taxon>
        <taxon>Pseudomonadati</taxon>
        <taxon>Pseudomonadota</taxon>
        <taxon>Alphaproteobacteria</taxon>
        <taxon>Hyphomicrobiales</taxon>
        <taxon>Methylobacteriaceae</taxon>
        <taxon>Methylobacterium</taxon>
    </lineage>
</organism>
<comment type="caution">
    <text evidence="2">The sequence shown here is derived from an EMBL/GenBank/DDBJ whole genome shotgun (WGS) entry which is preliminary data.</text>
</comment>
<sequence length="135" mass="14492">MKPAAIGLAVSGMPTEALTSRATRSYYPEVGWLRSKHLWNAPARLKHNVQKTTAFLAPQLGLPDPLAPIQILWVAMIMDGPPAVALGFDVPRPGLMQEPPRDPKEQILSGRRLASVLGFGAVMAAVSAVGTRETE</sequence>
<dbReference type="EMBL" id="BPQQ01000106">
    <property type="protein sequence ID" value="GJE04212.1"/>
    <property type="molecule type" value="Genomic_DNA"/>
</dbReference>
<evidence type="ECO:0000313" key="3">
    <source>
        <dbReference type="Proteomes" id="UP001055153"/>
    </source>
</evidence>
<proteinExistence type="predicted"/>
<dbReference type="InterPro" id="IPR023298">
    <property type="entry name" value="ATPase_P-typ_TM_dom_sf"/>
</dbReference>
<keyword evidence="3" id="KW-1185">Reference proteome</keyword>
<dbReference type="Pfam" id="PF00689">
    <property type="entry name" value="Cation_ATPase_C"/>
    <property type="match status" value="1"/>
</dbReference>
<dbReference type="Proteomes" id="UP001055153">
    <property type="component" value="Unassembled WGS sequence"/>
</dbReference>
<reference evidence="2" key="1">
    <citation type="journal article" date="2021" name="Front. Microbiol.">
        <title>Comprehensive Comparative Genomics and Phenotyping of Methylobacterium Species.</title>
        <authorList>
            <person name="Alessa O."/>
            <person name="Ogura Y."/>
            <person name="Fujitani Y."/>
            <person name="Takami H."/>
            <person name="Hayashi T."/>
            <person name="Sahin N."/>
            <person name="Tani A."/>
        </authorList>
    </citation>
    <scope>NUCLEOTIDE SEQUENCE</scope>
    <source>
        <strain evidence="2">DSM 17168</strain>
    </source>
</reference>